<feature type="signal peptide" evidence="5">
    <location>
        <begin position="1"/>
        <end position="26"/>
    </location>
</feature>
<dbReference type="SMR" id="A0A1I7GG25"/>
<dbReference type="InterPro" id="IPR017853">
    <property type="entry name" value="GH"/>
</dbReference>
<evidence type="ECO:0000256" key="2">
    <source>
        <dbReference type="ARBA" id="ARBA00012706"/>
    </source>
</evidence>
<dbReference type="Proteomes" id="UP000199138">
    <property type="component" value="Unassembled WGS sequence"/>
</dbReference>
<comment type="catalytic activity">
    <reaction evidence="1">
        <text>Random hydrolysis of (1-&gt;4)-beta-D-mannosidic linkages in mannans, galactomannans and glucomannans.</text>
        <dbReference type="EC" id="3.2.1.78"/>
    </reaction>
</comment>
<dbReference type="InterPro" id="IPR045053">
    <property type="entry name" value="MAN-like"/>
</dbReference>
<reference evidence="7 8" key="1">
    <citation type="submission" date="2016-10" db="EMBL/GenBank/DDBJ databases">
        <authorList>
            <person name="de Groot N.N."/>
        </authorList>
    </citation>
    <scope>NUCLEOTIDE SEQUENCE [LARGE SCALE GENOMIC DNA]</scope>
    <source>
        <strain evidence="7 8">CGMCC 1.12333</strain>
    </source>
</reference>
<evidence type="ECO:0000256" key="1">
    <source>
        <dbReference type="ARBA" id="ARBA00001678"/>
    </source>
</evidence>
<feature type="domain" description="Glycoside hydrolase family 5" evidence="6">
    <location>
        <begin position="34"/>
        <end position="438"/>
    </location>
</feature>
<keyword evidence="8" id="KW-1185">Reference proteome</keyword>
<evidence type="ECO:0000313" key="7">
    <source>
        <dbReference type="EMBL" id="SFU47358.1"/>
    </source>
</evidence>
<keyword evidence="3" id="KW-0378">Hydrolase</keyword>
<dbReference type="GO" id="GO:0016985">
    <property type="term" value="F:mannan endo-1,4-beta-mannosidase activity"/>
    <property type="evidence" value="ECO:0007669"/>
    <property type="project" value="TreeGrafter"/>
</dbReference>
<protein>
    <recommendedName>
        <fullName evidence="2">mannan endo-1,4-beta-mannosidase</fullName>
        <ecNumber evidence="2">3.2.1.78</ecNumber>
    </recommendedName>
</protein>
<feature type="chain" id="PRO_5011556346" description="mannan endo-1,4-beta-mannosidase" evidence="5">
    <location>
        <begin position="27"/>
        <end position="440"/>
    </location>
</feature>
<evidence type="ECO:0000256" key="4">
    <source>
        <dbReference type="ARBA" id="ARBA00023295"/>
    </source>
</evidence>
<dbReference type="SUPFAM" id="SSF51445">
    <property type="entry name" value="(Trans)glycosidases"/>
    <property type="match status" value="1"/>
</dbReference>
<name>A0A1I7GG25_9FLAO</name>
<dbReference type="PANTHER" id="PTHR31451">
    <property type="match status" value="1"/>
</dbReference>
<dbReference type="InterPro" id="IPR001547">
    <property type="entry name" value="Glyco_hydro_5"/>
</dbReference>
<proteinExistence type="predicted"/>
<dbReference type="EC" id="3.2.1.78" evidence="2"/>
<evidence type="ECO:0000259" key="6">
    <source>
        <dbReference type="Pfam" id="PF26410"/>
    </source>
</evidence>
<dbReference type="RefSeq" id="WP_093024643.1">
    <property type="nucleotide sequence ID" value="NZ_FPBK01000004.1"/>
</dbReference>
<sequence>MHYLKKVALLLATTTLLSCSSSKTMATKKLHTPFVTVENGIFYRNGSPYHYIGTNYWYGAILASEKYGNRERLHKELDELKAHGMVNLRILFGAEGGDQDYTVRPALQYKQGVYDDALLEGLDYLLGELAKRDMTAILYLTNNWEWSGGMAKYLQWNGFGDVPNPNIPPHNWPEFMEFTPKFFTCDPCQEGFREHIKYALQRTNRYTHIKYTEDPSIMAWQVANEPRIFTVDNEENFTKWINATVNLINNLDNNHLISTGSEGKASSNDDINAYKRTHTNPNIDYLTMHTWPKNWGWYTLENEENATFIAIENALQYIDEHIEIAKDLNKPIVLEEFGFPRMQESLDKNACLEYRNIFYTAIFNKLEKSITNKEPFVALNFWGYGGLGKNNPENGKWNPGDDFTTDPPMEPQGLNSIFSTDKSTLYLIKMFNENIETLNE</sequence>
<dbReference type="STRING" id="1224947.SAMN05216480_104187"/>
<dbReference type="PROSITE" id="PS51257">
    <property type="entry name" value="PROKAR_LIPOPROTEIN"/>
    <property type="match status" value="1"/>
</dbReference>
<dbReference type="PANTHER" id="PTHR31451:SF40">
    <property type="entry name" value="GLYCOSIDE HYDROLASE FAMILY 5 DOMAIN-CONTAINING PROTEIN"/>
    <property type="match status" value="1"/>
</dbReference>
<evidence type="ECO:0000256" key="5">
    <source>
        <dbReference type="SAM" id="SignalP"/>
    </source>
</evidence>
<dbReference type="EMBL" id="FPBK01000004">
    <property type="protein sequence ID" value="SFU47358.1"/>
    <property type="molecule type" value="Genomic_DNA"/>
</dbReference>
<dbReference type="AlphaFoldDB" id="A0A1I7GG25"/>
<dbReference type="Gene3D" id="3.20.20.80">
    <property type="entry name" value="Glycosidases"/>
    <property type="match status" value="1"/>
</dbReference>
<organism evidence="7 8">
    <name type="scientific">Pustulibacterium marinum</name>
    <dbReference type="NCBI Taxonomy" id="1224947"/>
    <lineage>
        <taxon>Bacteria</taxon>
        <taxon>Pseudomonadati</taxon>
        <taxon>Bacteroidota</taxon>
        <taxon>Flavobacteriia</taxon>
        <taxon>Flavobacteriales</taxon>
        <taxon>Flavobacteriaceae</taxon>
        <taxon>Pustulibacterium</taxon>
    </lineage>
</organism>
<evidence type="ECO:0000313" key="8">
    <source>
        <dbReference type="Proteomes" id="UP000199138"/>
    </source>
</evidence>
<dbReference type="OrthoDB" id="9801493at2"/>
<keyword evidence="5" id="KW-0732">Signal</keyword>
<accession>A0A1I7GG25</accession>
<gene>
    <name evidence="7" type="ORF">SAMN05216480_104187</name>
</gene>
<keyword evidence="4" id="KW-0326">Glycosidase</keyword>
<dbReference type="Pfam" id="PF26410">
    <property type="entry name" value="GH5_mannosidase"/>
    <property type="match status" value="1"/>
</dbReference>
<evidence type="ECO:0000256" key="3">
    <source>
        <dbReference type="ARBA" id="ARBA00022801"/>
    </source>
</evidence>